<evidence type="ECO:0008006" key="3">
    <source>
        <dbReference type="Google" id="ProtNLM"/>
    </source>
</evidence>
<accession>A0AA40VBR9</accession>
<comment type="caution">
    <text evidence="1">The sequence shown here is derived from an EMBL/GenBank/DDBJ whole genome shotgun (WGS) entry which is preliminary data.</text>
</comment>
<evidence type="ECO:0000313" key="2">
    <source>
        <dbReference type="Proteomes" id="UP000543554"/>
    </source>
</evidence>
<protein>
    <recommendedName>
        <fullName evidence="3">Homogentisate 1,2-dioxygenase</fullName>
    </recommendedName>
</protein>
<gene>
    <name evidence="1" type="ORF">HNR51_003293</name>
</gene>
<dbReference type="EMBL" id="JACJIB010000005">
    <property type="protein sequence ID" value="MBA8914202.1"/>
    <property type="molecule type" value="Genomic_DNA"/>
</dbReference>
<dbReference type="AlphaFoldDB" id="A0AA40VBR9"/>
<reference evidence="1 2" key="1">
    <citation type="submission" date="2020-08" db="EMBL/GenBank/DDBJ databases">
        <title>Genomic Encyclopedia of Type Strains, Phase IV (KMG-IV): sequencing the most valuable type-strain genomes for metagenomic binning, comparative biology and taxonomic classification.</title>
        <authorList>
            <person name="Goeker M."/>
        </authorList>
    </citation>
    <scope>NUCLEOTIDE SEQUENCE [LARGE SCALE GENOMIC DNA]</scope>
    <source>
        <strain evidence="1 2">DSM 11490</strain>
    </source>
</reference>
<dbReference type="Proteomes" id="UP000543554">
    <property type="component" value="Unassembled WGS sequence"/>
</dbReference>
<sequence>MAPITAGSDAEAAIALPIGLGAVATLLPTPAIRYAFRPEKPGGSVSHGGIFAFSVEAAGRYRVAIGSAAWVDVVLGTDALTSVAHGAGPVCTGIRKMVDFDLQPGRYLLQIAGNGTVQLPLMVTKLPK</sequence>
<evidence type="ECO:0000313" key="1">
    <source>
        <dbReference type="EMBL" id="MBA8914202.1"/>
    </source>
</evidence>
<proteinExistence type="predicted"/>
<dbReference type="RefSeq" id="WP_012606145.1">
    <property type="nucleotide sequence ID" value="NZ_BPRF01000025.1"/>
</dbReference>
<keyword evidence="2" id="KW-1185">Reference proteome</keyword>
<organism evidence="1 2">
    <name type="scientific">Methylorubrum thiocyanatum</name>
    <dbReference type="NCBI Taxonomy" id="47958"/>
    <lineage>
        <taxon>Bacteria</taxon>
        <taxon>Pseudomonadati</taxon>
        <taxon>Pseudomonadota</taxon>
        <taxon>Alphaproteobacteria</taxon>
        <taxon>Hyphomicrobiales</taxon>
        <taxon>Methylobacteriaceae</taxon>
        <taxon>Methylorubrum</taxon>
    </lineage>
</organism>
<name>A0AA40VBR9_9HYPH</name>